<feature type="compositionally biased region" description="Basic residues" evidence="1">
    <location>
        <begin position="73"/>
        <end position="88"/>
    </location>
</feature>
<feature type="compositionally biased region" description="Polar residues" evidence="1">
    <location>
        <begin position="51"/>
        <end position="71"/>
    </location>
</feature>
<dbReference type="Pfam" id="PF14223">
    <property type="entry name" value="Retrotran_gag_2"/>
    <property type="match status" value="1"/>
</dbReference>
<reference evidence="2" key="1">
    <citation type="submission" date="2014-07" db="EMBL/GenBank/DDBJ databases">
        <title>Identification of a novel salt tolerance gene in wild soybean by whole-genome sequencing.</title>
        <authorList>
            <person name="Lam H.-M."/>
            <person name="Qi X."/>
            <person name="Li M.-W."/>
            <person name="Liu X."/>
            <person name="Xie M."/>
            <person name="Ni M."/>
            <person name="Xu X."/>
        </authorList>
    </citation>
    <scope>NUCLEOTIDE SEQUENCE [LARGE SCALE GENOMIC DNA]</scope>
    <source>
        <tissue evidence="2">Root</tissue>
    </source>
</reference>
<evidence type="ECO:0008006" key="3">
    <source>
        <dbReference type="Google" id="ProtNLM"/>
    </source>
</evidence>
<evidence type="ECO:0000313" key="2">
    <source>
        <dbReference type="EMBL" id="KHN21811.1"/>
    </source>
</evidence>
<dbReference type="Proteomes" id="UP000053555">
    <property type="component" value="Unassembled WGS sequence"/>
</dbReference>
<gene>
    <name evidence="2" type="ORF">glysoja_043592</name>
</gene>
<proteinExistence type="predicted"/>
<feature type="region of interest" description="Disordered" evidence="1">
    <location>
        <begin position="51"/>
        <end position="88"/>
    </location>
</feature>
<dbReference type="AlphaFoldDB" id="A0A0B2QK73"/>
<name>A0A0B2QK73_GLYSO</name>
<feature type="non-terminal residue" evidence="2">
    <location>
        <position position="88"/>
    </location>
</feature>
<accession>A0A0B2QK73</accession>
<sequence length="88" mass="9629">MKDVTIVEKILQSLTPTFDYVVCAIEESKDLDALSLDELQSSLLVHEQKMNRSSNLTAEEQALKASTNTHSIGRGRGKGIGRGRGQGR</sequence>
<protein>
    <recommendedName>
        <fullName evidence="3">Retrovirus-related Pol polyprotein from transposon TNT 1-94</fullName>
    </recommendedName>
</protein>
<dbReference type="EMBL" id="KN657576">
    <property type="protein sequence ID" value="KHN21811.1"/>
    <property type="molecule type" value="Genomic_DNA"/>
</dbReference>
<evidence type="ECO:0000256" key="1">
    <source>
        <dbReference type="SAM" id="MobiDB-lite"/>
    </source>
</evidence>
<organism evidence="2">
    <name type="scientific">Glycine soja</name>
    <name type="common">Wild soybean</name>
    <dbReference type="NCBI Taxonomy" id="3848"/>
    <lineage>
        <taxon>Eukaryota</taxon>
        <taxon>Viridiplantae</taxon>
        <taxon>Streptophyta</taxon>
        <taxon>Embryophyta</taxon>
        <taxon>Tracheophyta</taxon>
        <taxon>Spermatophyta</taxon>
        <taxon>Magnoliopsida</taxon>
        <taxon>eudicotyledons</taxon>
        <taxon>Gunneridae</taxon>
        <taxon>Pentapetalae</taxon>
        <taxon>rosids</taxon>
        <taxon>fabids</taxon>
        <taxon>Fabales</taxon>
        <taxon>Fabaceae</taxon>
        <taxon>Papilionoideae</taxon>
        <taxon>50 kb inversion clade</taxon>
        <taxon>NPAAA clade</taxon>
        <taxon>indigoferoid/millettioid clade</taxon>
        <taxon>Phaseoleae</taxon>
        <taxon>Glycine</taxon>
        <taxon>Glycine subgen. Soja</taxon>
    </lineage>
</organism>